<dbReference type="GeneID" id="78773361"/>
<gene>
    <name evidence="2" type="ORF">GCK72_002438</name>
</gene>
<dbReference type="AlphaFoldDB" id="A0A6A5HSE0"/>
<feature type="region of interest" description="Disordered" evidence="1">
    <location>
        <begin position="24"/>
        <end position="199"/>
    </location>
</feature>
<dbReference type="Proteomes" id="UP000483820">
    <property type="component" value="Chromosome I"/>
</dbReference>
<evidence type="ECO:0000313" key="3">
    <source>
        <dbReference type="Proteomes" id="UP000483820"/>
    </source>
</evidence>
<dbReference type="KEGG" id="crq:GCK72_002438"/>
<protein>
    <recommendedName>
        <fullName evidence="4">Anaphase-promoting complex subunit CDC26</fullName>
    </recommendedName>
</protein>
<sequence length="199" mass="21439">MSMLRRPLTQLELCEDDITWLAEQLTKREVTPVDEPIEEDADEVEDEPMDESEPPRGISRRNLRSADRKNKDVPGTSGVNSRSATRESAMASVRTPVAAPSLSLSTPVNAGPSSTMHSLPPPARLPRPGRRPRATRVADNDLPLLFNAYDTPQQAAGGNNGSPTPSDSPESPNAHLYSTPSNQASSSGGPSSNTRSHRH</sequence>
<evidence type="ECO:0008006" key="4">
    <source>
        <dbReference type="Google" id="ProtNLM"/>
    </source>
</evidence>
<dbReference type="RefSeq" id="XP_053592071.1">
    <property type="nucleotide sequence ID" value="XM_053723426.1"/>
</dbReference>
<proteinExistence type="predicted"/>
<feature type="compositionally biased region" description="Polar residues" evidence="1">
    <location>
        <begin position="150"/>
        <end position="179"/>
    </location>
</feature>
<feature type="compositionally biased region" description="Acidic residues" evidence="1">
    <location>
        <begin position="35"/>
        <end position="52"/>
    </location>
</feature>
<evidence type="ECO:0000313" key="2">
    <source>
        <dbReference type="EMBL" id="KAF1770619.1"/>
    </source>
</evidence>
<feature type="compositionally biased region" description="Polar residues" evidence="1">
    <location>
        <begin position="102"/>
        <end position="117"/>
    </location>
</feature>
<reference evidence="2 3" key="1">
    <citation type="submission" date="2019-12" db="EMBL/GenBank/DDBJ databases">
        <title>Chromosome-level assembly of the Caenorhabditis remanei genome.</title>
        <authorList>
            <person name="Teterina A.A."/>
            <person name="Willis J.H."/>
            <person name="Phillips P.C."/>
        </authorList>
    </citation>
    <scope>NUCLEOTIDE SEQUENCE [LARGE SCALE GENOMIC DNA]</scope>
    <source>
        <strain evidence="2 3">PX506</strain>
        <tissue evidence="2">Whole organism</tissue>
    </source>
</reference>
<name>A0A6A5HSE0_CAERE</name>
<feature type="compositionally biased region" description="Low complexity" evidence="1">
    <location>
        <begin position="180"/>
        <end position="193"/>
    </location>
</feature>
<accession>A0A6A5HSE0</accession>
<evidence type="ECO:0000256" key="1">
    <source>
        <dbReference type="SAM" id="MobiDB-lite"/>
    </source>
</evidence>
<organism evidence="2 3">
    <name type="scientific">Caenorhabditis remanei</name>
    <name type="common">Caenorhabditis vulgaris</name>
    <dbReference type="NCBI Taxonomy" id="31234"/>
    <lineage>
        <taxon>Eukaryota</taxon>
        <taxon>Metazoa</taxon>
        <taxon>Ecdysozoa</taxon>
        <taxon>Nematoda</taxon>
        <taxon>Chromadorea</taxon>
        <taxon>Rhabditida</taxon>
        <taxon>Rhabditina</taxon>
        <taxon>Rhabditomorpha</taxon>
        <taxon>Rhabditoidea</taxon>
        <taxon>Rhabditidae</taxon>
        <taxon>Peloderinae</taxon>
        <taxon>Caenorhabditis</taxon>
    </lineage>
</organism>
<comment type="caution">
    <text evidence="2">The sequence shown here is derived from an EMBL/GenBank/DDBJ whole genome shotgun (WGS) entry which is preliminary data.</text>
</comment>
<dbReference type="CTD" id="78773361"/>
<dbReference type="EMBL" id="WUAV01000001">
    <property type="protein sequence ID" value="KAF1770619.1"/>
    <property type="molecule type" value="Genomic_DNA"/>
</dbReference>